<feature type="chain" id="PRO_5046585945" description="VWFA domain-containing protein" evidence="1">
    <location>
        <begin position="23"/>
        <end position="525"/>
    </location>
</feature>
<evidence type="ECO:0000256" key="1">
    <source>
        <dbReference type="SAM" id="SignalP"/>
    </source>
</evidence>
<sequence>MRKLKHYLMCLAVLSLIMVSCSKDENPAVADGSDEVATLSFGAIVNDMLKKPATKQAMEEIPECSDEAPAYVHVVLTGPEDVGSMENPLLVEINPTPGDYDGDGEDEYFTEYSSDLELVPGSYSLEYFAVYDENDNLIWIAPAAGSEMEDWVDMALPMDIELGAGVKKYVDVTVLCFDDRMVNLYGYLFFDLEGVEAIELCIFGNWCDESGRHYVADYSVNIWAGTDNTGSVLYTGENDVLTNDAGEEYSDPLCIFLPDSAEQDDYYIEISIDGEIVRQGTFTDSDVKELFDGEDAVDYYHFFAGCSSADTPDIFQDNGNGGPPPVIDEDTEIYIYFDSSGSMNSTLAPLQTMRNTLLKDALLPLYGNDEDEYDAKVRVIENGTERTFNMLNIEGDTPDGNVIAIVFQDEAETVYHSGQAIWDENSTRTPTFDSDMSTFRGRLASFPMNYYRGIIFQVNTTGHPAFDNFEELVHAVEDGTGNYSGANGLSDRNELAYVYEINGGDTAQYYTDLLVQTLQDLGYDL</sequence>
<gene>
    <name evidence="2" type="ORF">I6U50_02330</name>
</gene>
<dbReference type="Proteomes" id="UP000635665">
    <property type="component" value="Unassembled WGS sequence"/>
</dbReference>
<feature type="signal peptide" evidence="1">
    <location>
        <begin position="1"/>
        <end position="22"/>
    </location>
</feature>
<proteinExistence type="predicted"/>
<keyword evidence="3" id="KW-1185">Reference proteome</keyword>
<dbReference type="RefSeq" id="WP_198637710.1">
    <property type="nucleotide sequence ID" value="NZ_JAEHNY010000002.1"/>
</dbReference>
<dbReference type="PROSITE" id="PS51257">
    <property type="entry name" value="PROKAR_LIPOPROTEIN"/>
    <property type="match status" value="1"/>
</dbReference>
<evidence type="ECO:0000313" key="2">
    <source>
        <dbReference type="EMBL" id="MBI6118851.1"/>
    </source>
</evidence>
<protein>
    <recommendedName>
        <fullName evidence="4">VWFA domain-containing protein</fullName>
    </recommendedName>
</protein>
<organism evidence="2 3">
    <name type="scientific">Salegentibacter maritimus</name>
    <dbReference type="NCBI Taxonomy" id="2794347"/>
    <lineage>
        <taxon>Bacteria</taxon>
        <taxon>Pseudomonadati</taxon>
        <taxon>Bacteroidota</taxon>
        <taxon>Flavobacteriia</taxon>
        <taxon>Flavobacteriales</taxon>
        <taxon>Flavobacteriaceae</taxon>
        <taxon>Salegentibacter</taxon>
    </lineage>
</organism>
<evidence type="ECO:0008006" key="4">
    <source>
        <dbReference type="Google" id="ProtNLM"/>
    </source>
</evidence>
<dbReference type="EMBL" id="JAEHNY010000002">
    <property type="protein sequence ID" value="MBI6118851.1"/>
    <property type="molecule type" value="Genomic_DNA"/>
</dbReference>
<comment type="caution">
    <text evidence="2">The sequence shown here is derived from an EMBL/GenBank/DDBJ whole genome shotgun (WGS) entry which is preliminary data.</text>
</comment>
<reference evidence="2 3" key="1">
    <citation type="submission" date="2020-12" db="EMBL/GenBank/DDBJ databases">
        <title>Salegentibacter orientalis sp. nov., isolated from costal sediment.</title>
        <authorList>
            <person name="Lian F.-B."/>
        </authorList>
    </citation>
    <scope>NUCLEOTIDE SEQUENCE [LARGE SCALE GENOMIC DNA]</scope>
    <source>
        <strain evidence="2 3">F60176</strain>
    </source>
</reference>
<accession>A0ABS0TCS2</accession>
<keyword evidence="1" id="KW-0732">Signal</keyword>
<evidence type="ECO:0000313" key="3">
    <source>
        <dbReference type="Proteomes" id="UP000635665"/>
    </source>
</evidence>
<name>A0ABS0TCS2_9FLAO</name>